<organism evidence="2 3">
    <name type="scientific">Saxophila tyrrhenica</name>
    <dbReference type="NCBI Taxonomy" id="1690608"/>
    <lineage>
        <taxon>Eukaryota</taxon>
        <taxon>Fungi</taxon>
        <taxon>Dikarya</taxon>
        <taxon>Ascomycota</taxon>
        <taxon>Pezizomycotina</taxon>
        <taxon>Dothideomycetes</taxon>
        <taxon>Dothideomycetidae</taxon>
        <taxon>Mycosphaerellales</taxon>
        <taxon>Extremaceae</taxon>
        <taxon>Saxophila</taxon>
    </lineage>
</organism>
<gene>
    <name evidence="2" type="ORF">LTR77_008376</name>
</gene>
<dbReference type="RefSeq" id="XP_064656068.1">
    <property type="nucleotide sequence ID" value="XM_064805608.1"/>
</dbReference>
<feature type="region of interest" description="Disordered" evidence="1">
    <location>
        <begin position="54"/>
        <end position="182"/>
    </location>
</feature>
<keyword evidence="3" id="KW-1185">Reference proteome</keyword>
<name>A0AAV9P184_9PEZI</name>
<dbReference type="EMBL" id="JAVRRT010000014">
    <property type="protein sequence ID" value="KAK5166115.1"/>
    <property type="molecule type" value="Genomic_DNA"/>
</dbReference>
<reference evidence="2 3" key="1">
    <citation type="submission" date="2023-08" db="EMBL/GenBank/DDBJ databases">
        <title>Black Yeasts Isolated from many extreme environments.</title>
        <authorList>
            <person name="Coleine C."/>
            <person name="Stajich J.E."/>
            <person name="Selbmann L."/>
        </authorList>
    </citation>
    <scope>NUCLEOTIDE SEQUENCE [LARGE SCALE GENOMIC DNA]</scope>
    <source>
        <strain evidence="2 3">CCFEE 5935</strain>
    </source>
</reference>
<dbReference type="Proteomes" id="UP001337655">
    <property type="component" value="Unassembled WGS sequence"/>
</dbReference>
<feature type="compositionally biased region" description="Acidic residues" evidence="1">
    <location>
        <begin position="130"/>
        <end position="139"/>
    </location>
</feature>
<evidence type="ECO:0000256" key="1">
    <source>
        <dbReference type="SAM" id="MobiDB-lite"/>
    </source>
</evidence>
<accession>A0AAV9P184</accession>
<evidence type="ECO:0000313" key="2">
    <source>
        <dbReference type="EMBL" id="KAK5166115.1"/>
    </source>
</evidence>
<proteinExistence type="predicted"/>
<dbReference type="AlphaFoldDB" id="A0AAV9P184"/>
<comment type="caution">
    <text evidence="2">The sequence shown here is derived from an EMBL/GenBank/DDBJ whole genome shotgun (WGS) entry which is preliminary data.</text>
</comment>
<evidence type="ECO:0000313" key="3">
    <source>
        <dbReference type="Proteomes" id="UP001337655"/>
    </source>
</evidence>
<sequence length="182" mass="19599">MPETWTAEKSEKLVLAIITSQKIDTKAASAKWQELYGDAPTNGALDQRFTKLRKAHGVSRTGGKKAPTTPSKPRTPKTPKAVKTPGSNKRKAVAMSEEDDTEPELNSKPERASSRSLRKKSATPKYSFGSDDEGDDEAENQTPRVNGHSEAKADEVGGSIKTESVAGDDSDVSEFGDAAMEF</sequence>
<dbReference type="GeneID" id="89929709"/>
<protein>
    <submittedName>
        <fullName evidence="2">Uncharacterized protein</fullName>
    </submittedName>
</protein>